<feature type="chain" id="PRO_5020406912" description="GLUG domain-containing protein" evidence="1">
    <location>
        <begin position="38"/>
        <end position="279"/>
    </location>
</feature>
<feature type="domain" description="GLUG" evidence="2">
    <location>
        <begin position="177"/>
        <end position="200"/>
    </location>
</feature>
<gene>
    <name evidence="3" type="ORF">E1757_04535</name>
</gene>
<dbReference type="Gene3D" id="2.160.20.110">
    <property type="match status" value="1"/>
</dbReference>
<sequence length="279" mass="28815">MILNMIRKIMKSFPKAFATLTALTMIFAAAPPSQTFAAPVAPSGSGTVSDPYVLVSKEHIEWLSNKVNKGDVSVNAKLGSDIDAAGLKHDPIGTSEHPFNGLFDGRGYRISNLKIDKSSSNNVGFFGYTDEDSVIKNLGLENATVLGASFTGALAGRSYGMIENCYTTGIVTAAYNSINVGGLAGNNHGTIDNSYSKANVKGSPTSDRVGGLVGQNAGTPDRTAEISYSSAEGAVSGSGKVGGLVGENCSFGSVTDSTASGEVSGRDFVGKLIGRIVPW</sequence>
<protein>
    <recommendedName>
        <fullName evidence="2">GLUG domain-containing protein</fullName>
    </recommendedName>
</protein>
<dbReference type="Pfam" id="PF07581">
    <property type="entry name" value="Glug"/>
    <property type="match status" value="3"/>
</dbReference>
<dbReference type="EMBL" id="SMRT01000001">
    <property type="protein sequence ID" value="TDG00883.1"/>
    <property type="molecule type" value="Genomic_DNA"/>
</dbReference>
<dbReference type="InterPro" id="IPR011493">
    <property type="entry name" value="GLUG"/>
</dbReference>
<dbReference type="OrthoDB" id="9813999at2"/>
<dbReference type="AlphaFoldDB" id="A0A4R5KZ33"/>
<feature type="domain" description="GLUG" evidence="2">
    <location>
        <begin position="208"/>
        <end position="236"/>
    </location>
</feature>
<feature type="signal peptide" evidence="1">
    <location>
        <begin position="1"/>
        <end position="37"/>
    </location>
</feature>
<feature type="domain" description="GLUG" evidence="2">
    <location>
        <begin position="239"/>
        <end position="264"/>
    </location>
</feature>
<evidence type="ECO:0000259" key="2">
    <source>
        <dbReference type="Pfam" id="PF07581"/>
    </source>
</evidence>
<evidence type="ECO:0000313" key="3">
    <source>
        <dbReference type="EMBL" id="TDG00883.1"/>
    </source>
</evidence>
<accession>A0A4R5KZ33</accession>
<reference evidence="3 4" key="1">
    <citation type="submission" date="2019-03" db="EMBL/GenBank/DDBJ databases">
        <title>This is whole genome sequence of Paenibacillus sp MS74 strain.</title>
        <authorList>
            <person name="Trinh H.N."/>
        </authorList>
    </citation>
    <scope>NUCLEOTIDE SEQUENCE [LARGE SCALE GENOMIC DNA]</scope>
    <source>
        <strain evidence="3 4">MS74</strain>
    </source>
</reference>
<dbReference type="Proteomes" id="UP000295636">
    <property type="component" value="Unassembled WGS sequence"/>
</dbReference>
<evidence type="ECO:0000256" key="1">
    <source>
        <dbReference type="SAM" id="SignalP"/>
    </source>
</evidence>
<keyword evidence="4" id="KW-1185">Reference proteome</keyword>
<name>A0A4R5KZ33_9BACL</name>
<organism evidence="3 4">
    <name type="scientific">Paenibacillus piri</name>
    <dbReference type="NCBI Taxonomy" id="2547395"/>
    <lineage>
        <taxon>Bacteria</taxon>
        <taxon>Bacillati</taxon>
        <taxon>Bacillota</taxon>
        <taxon>Bacilli</taxon>
        <taxon>Bacillales</taxon>
        <taxon>Paenibacillaceae</taxon>
        <taxon>Paenibacillus</taxon>
    </lineage>
</organism>
<evidence type="ECO:0000313" key="4">
    <source>
        <dbReference type="Proteomes" id="UP000295636"/>
    </source>
</evidence>
<comment type="caution">
    <text evidence="3">The sequence shown here is derived from an EMBL/GenBank/DDBJ whole genome shotgun (WGS) entry which is preliminary data.</text>
</comment>
<proteinExistence type="predicted"/>
<keyword evidence="1" id="KW-0732">Signal</keyword>